<dbReference type="OrthoDB" id="49402at2759"/>
<feature type="compositionally biased region" description="Polar residues" evidence="1">
    <location>
        <begin position="615"/>
        <end position="635"/>
    </location>
</feature>
<feature type="compositionally biased region" description="Basic and acidic residues" evidence="1">
    <location>
        <begin position="451"/>
        <end position="469"/>
    </location>
</feature>
<protein>
    <submittedName>
        <fullName evidence="2">Uncharacterized protein</fullName>
    </submittedName>
</protein>
<feature type="compositionally biased region" description="Low complexity" evidence="1">
    <location>
        <begin position="1418"/>
        <end position="1431"/>
    </location>
</feature>
<feature type="region of interest" description="Disordered" evidence="1">
    <location>
        <begin position="986"/>
        <end position="1058"/>
    </location>
</feature>
<feature type="compositionally biased region" description="Basic and acidic residues" evidence="1">
    <location>
        <begin position="1245"/>
        <end position="1256"/>
    </location>
</feature>
<feature type="compositionally biased region" description="Basic and acidic residues" evidence="1">
    <location>
        <begin position="527"/>
        <end position="536"/>
    </location>
</feature>
<feature type="region of interest" description="Disordered" evidence="1">
    <location>
        <begin position="167"/>
        <end position="278"/>
    </location>
</feature>
<feature type="region of interest" description="Disordered" evidence="1">
    <location>
        <begin position="527"/>
        <end position="742"/>
    </location>
</feature>
<feature type="compositionally biased region" description="Basic and acidic residues" evidence="1">
    <location>
        <begin position="699"/>
        <end position="710"/>
    </location>
</feature>
<reference evidence="2" key="1">
    <citation type="journal article" date="2021" name="Sci. Rep.">
        <title>Diploid genomic architecture of Nitzschia inconspicua, an elite biomass production diatom.</title>
        <authorList>
            <person name="Oliver A."/>
            <person name="Podell S."/>
            <person name="Pinowska A."/>
            <person name="Traller J.C."/>
            <person name="Smith S.R."/>
            <person name="McClure R."/>
            <person name="Beliaev A."/>
            <person name="Bohutskyi P."/>
            <person name="Hill E.A."/>
            <person name="Rabines A."/>
            <person name="Zheng H."/>
            <person name="Allen L.Z."/>
            <person name="Kuo A."/>
            <person name="Grigoriev I.V."/>
            <person name="Allen A.E."/>
            <person name="Hazlebeck D."/>
            <person name="Allen E.E."/>
        </authorList>
    </citation>
    <scope>NUCLEOTIDE SEQUENCE</scope>
    <source>
        <strain evidence="2">Hildebrandi</strain>
    </source>
</reference>
<feature type="compositionally biased region" description="Low complexity" evidence="1">
    <location>
        <begin position="1026"/>
        <end position="1038"/>
    </location>
</feature>
<dbReference type="EMBL" id="JAGRRH010000084">
    <property type="protein sequence ID" value="KAG7337417.1"/>
    <property type="molecule type" value="Genomic_DNA"/>
</dbReference>
<feature type="compositionally biased region" description="Basic and acidic residues" evidence="1">
    <location>
        <begin position="1300"/>
        <end position="1315"/>
    </location>
</feature>
<feature type="compositionally biased region" description="Basic residues" evidence="1">
    <location>
        <begin position="576"/>
        <end position="588"/>
    </location>
</feature>
<feature type="compositionally biased region" description="Acidic residues" evidence="1">
    <location>
        <begin position="1159"/>
        <end position="1169"/>
    </location>
</feature>
<reference evidence="2" key="2">
    <citation type="submission" date="2021-04" db="EMBL/GenBank/DDBJ databases">
        <authorList>
            <person name="Podell S."/>
        </authorList>
    </citation>
    <scope>NUCLEOTIDE SEQUENCE</scope>
    <source>
        <strain evidence="2">Hildebrandi</strain>
    </source>
</reference>
<evidence type="ECO:0000256" key="1">
    <source>
        <dbReference type="SAM" id="MobiDB-lite"/>
    </source>
</evidence>
<dbReference type="Proteomes" id="UP000693970">
    <property type="component" value="Unassembled WGS sequence"/>
</dbReference>
<feature type="compositionally biased region" description="Basic and acidic residues" evidence="1">
    <location>
        <begin position="1749"/>
        <end position="1764"/>
    </location>
</feature>
<name>A0A9K3K5L4_9STRA</name>
<feature type="region of interest" description="Disordered" evidence="1">
    <location>
        <begin position="891"/>
        <end position="929"/>
    </location>
</feature>
<feature type="compositionally biased region" description="Basic and acidic residues" evidence="1">
    <location>
        <begin position="1457"/>
        <end position="1467"/>
    </location>
</feature>
<feature type="compositionally biased region" description="Basic and acidic residues" evidence="1">
    <location>
        <begin position="1433"/>
        <end position="1446"/>
    </location>
</feature>
<comment type="caution">
    <text evidence="2">The sequence shown here is derived from an EMBL/GenBank/DDBJ whole genome shotgun (WGS) entry which is preliminary data.</text>
</comment>
<feature type="compositionally biased region" description="Low complexity" evidence="1">
    <location>
        <begin position="537"/>
        <end position="562"/>
    </location>
</feature>
<feature type="compositionally biased region" description="Pro residues" evidence="1">
    <location>
        <begin position="1773"/>
        <end position="1791"/>
    </location>
</feature>
<feature type="compositionally biased region" description="Polar residues" evidence="1">
    <location>
        <begin position="1735"/>
        <end position="1748"/>
    </location>
</feature>
<feature type="compositionally biased region" description="Polar residues" evidence="1">
    <location>
        <begin position="1363"/>
        <end position="1379"/>
    </location>
</feature>
<feature type="compositionally biased region" description="Polar residues" evidence="1">
    <location>
        <begin position="240"/>
        <end position="254"/>
    </location>
</feature>
<feature type="region of interest" description="Disordered" evidence="1">
    <location>
        <begin position="1300"/>
        <end position="1506"/>
    </location>
</feature>
<feature type="compositionally biased region" description="Basic and acidic residues" evidence="1">
    <location>
        <begin position="1799"/>
        <end position="1813"/>
    </location>
</feature>
<feature type="compositionally biased region" description="Acidic residues" evidence="1">
    <location>
        <begin position="664"/>
        <end position="673"/>
    </location>
</feature>
<keyword evidence="3" id="KW-1185">Reference proteome</keyword>
<feature type="compositionally biased region" description="Polar residues" evidence="1">
    <location>
        <begin position="891"/>
        <end position="902"/>
    </location>
</feature>
<gene>
    <name evidence="2" type="ORF">IV203_002680</name>
</gene>
<accession>A0A9K3K5L4</accession>
<feature type="region of interest" description="Disordered" evidence="1">
    <location>
        <begin position="949"/>
        <end position="972"/>
    </location>
</feature>
<feature type="region of interest" description="Disordered" evidence="1">
    <location>
        <begin position="1213"/>
        <end position="1233"/>
    </location>
</feature>
<feature type="compositionally biased region" description="Polar residues" evidence="1">
    <location>
        <begin position="185"/>
        <end position="195"/>
    </location>
</feature>
<feature type="region of interest" description="Disordered" evidence="1">
    <location>
        <begin position="1560"/>
        <end position="1609"/>
    </location>
</feature>
<feature type="region of interest" description="Disordered" evidence="1">
    <location>
        <begin position="450"/>
        <end position="489"/>
    </location>
</feature>
<evidence type="ECO:0000313" key="2">
    <source>
        <dbReference type="EMBL" id="KAG7337417.1"/>
    </source>
</evidence>
<organism evidence="2 3">
    <name type="scientific">Nitzschia inconspicua</name>
    <dbReference type="NCBI Taxonomy" id="303405"/>
    <lineage>
        <taxon>Eukaryota</taxon>
        <taxon>Sar</taxon>
        <taxon>Stramenopiles</taxon>
        <taxon>Ochrophyta</taxon>
        <taxon>Bacillariophyta</taxon>
        <taxon>Bacillariophyceae</taxon>
        <taxon>Bacillariophycidae</taxon>
        <taxon>Bacillariales</taxon>
        <taxon>Bacillariaceae</taxon>
        <taxon>Nitzschia</taxon>
    </lineage>
</organism>
<sequence>MVSGISNVCAERDNRNNSGDQLPPVLPLDLCVVLSRDLCLVWEIKESDSGTISEEEVETLMSSCKLRLALTSKVNFTMLHDVQASCAVQSFEKCWSPLGIFEFLNLSVEYHEDLLVEDTNVTTDNNNTNMRILREAEAEEEEEGLFSPYNDHGQGMNEPFDVIQATSSNEGSSIDVRDIKKNNSRNDNTPYTVATTKKPLINGTNPVTPSPPQKNMRGTPTNEIGELPALSRSKSDPDNADQQESMSRSNSSVTGARGSTRIRPLSPPSRAGLEDPEVYNQKLYRSSASTGSEDYNLYGSEEEDFENGLSRGSTSYGTASGKHSHFASMDEMPMDERRDFAKEQAERRLDALAVCTSGDDPASAFCDQTLTSMNDWCSGGTASSKNAAVVAAAKRSLALKEKHSIGYAGGVEEQTAIEVEYVEPMYRGKDGDDEMYSPKRKNALLRAMARRAKDEYQSKHGGKQKEARDTSPTTTDATHDCGGIQVGAPSTANENVYASFSPSEKRKFLKLINGGMTPFDATSQVMKERLEAEETKSAASSSDGSPVASRAAADSGAALATSVPKKNKKDKEPITPKRRGLAFWKRGKDKNADKDDEAAQTNAKSKGTARGLASAPSTTKSPLTPPQVTRRTYQDSGDDEIADGFARSGINYYDAVRRDRSIEDGYDDEEHEEETSRKSLPKSKGMSVKFPKIGFSKLGKSESNDDERAPRTPPQQVDRGAVQVEPHVAIPSPAATATSDSNEEDFVALAASPNIPQHDSQADDSLQHIPVQADTGAQDRGIPPSTSGDSFLTEPGAGIENHAKKADEEYQGDDSADVIEEAMTAKLLGVPASRSFEDHLLQRDSKDSQSREHIELDVDTYLHSTETMSQLGNAHSFDHVSVISGRSYRTSQTAGTNFTQSTRTRRPGQGKVRLEKEKKKQQQKKPCGWQESIQAVAARTGRVWDPEHGWKDYVDPTTSETGGEMGLPPSEMMHLPVDRFKRRAEDDDSLFDGPSEPGSPVRVPFPSDWDEERSGMLQIDDAGMDRSLASSRAPSSPGRRNKNPKVLTPSRDDRPRGWKETMMAATANINTTDGKRWDPERGWIGSDGEEIVMAADLEKERAYFEQVAFVADSDMQDFGTIKAEPAFPSNDAEHRKPSVEQLEAIADMNQDSGHQFLSEEEDPITDEDLASTARSMDTKSVGKYMQIKETGSVSSHYRNPAKKQMQLRSLGQEPIPEDHVADATRNTLTGASPATREMFARMDEAQGEGDATHVQREGLNQDDAGLFGPGQDANAPKRSGPVDLDDVYDEEMSAMQDVLAIKETEPPDDERHEQATNDSFGEAQDFSWDEEDVEEQGFSNQKPVPRLKINIRNPNDYVPRSAASGSEVSFGSLSTSSKSIPKLRGPKRDSSPIHGSRRPTTTTMHPTKPRRDPDIIVSTLSPRPLSQSPPSMNEKELSPHATEEFIPKTPVAGRVVTPEKEYIKEASPRNPVVQPDPPESMSTNRSVPIQPITRKLSEDSEPASVKSLHDYWEARSTTPPTAQSAEWKSFLAKKVQAETAAAAAKKARLQQDKDSIFDFHGSEGYFPSSAKKNPRRPGEPHEGAFDDISDLSPIRHDESDSDFVPSETSTQVVQGTTFLQRLQACAAPIVTKSAECGPGVPMAAHLAFLRSNPAMGGTPEKYSTTKATAPPATLCGRPDVIVEEDDEETEAETDDVSSVISDEFGAKTAYFEALAMKAAVSGGSKKKKRSPGSDVSGSTHSKTSVASSKHSDKFQQFLDRRASKSDTSSQAAPAPPPPPPPSFPPPMPKSKPPTGRQDVSSRAERYASEKVEEMIETMTASSSGGGPRNNKNNMNNNVAKDGRILDYRGRPMDQEETGAFPTLPRPIPPATIGCMRVRLERLPKSWLQPVWKP</sequence>
<feature type="region of interest" description="Disordered" evidence="1">
    <location>
        <begin position="1719"/>
        <end position="1843"/>
    </location>
</feature>
<feature type="region of interest" description="Disordered" evidence="1">
    <location>
        <begin position="1245"/>
        <end position="1284"/>
    </location>
</feature>
<proteinExistence type="predicted"/>
<feature type="region of interest" description="Disordered" evidence="1">
    <location>
        <begin position="755"/>
        <end position="815"/>
    </location>
</feature>
<feature type="region of interest" description="Disordered" evidence="1">
    <location>
        <begin position="304"/>
        <end position="325"/>
    </location>
</feature>
<feature type="region of interest" description="Disordered" evidence="1">
    <location>
        <begin position="1159"/>
        <end position="1183"/>
    </location>
</feature>
<evidence type="ECO:0000313" key="3">
    <source>
        <dbReference type="Proteomes" id="UP000693970"/>
    </source>
</evidence>